<dbReference type="PANTHER" id="PTHR37313">
    <property type="entry name" value="UPF0749 PROTEIN RV1825"/>
    <property type="match status" value="1"/>
</dbReference>
<organism evidence="5 6">
    <name type="scientific">Actinomyces bouchesdurhonensis</name>
    <dbReference type="NCBI Taxonomy" id="1852361"/>
    <lineage>
        <taxon>Bacteria</taxon>
        <taxon>Bacillati</taxon>
        <taxon>Actinomycetota</taxon>
        <taxon>Actinomycetes</taxon>
        <taxon>Actinomycetales</taxon>
        <taxon>Actinomycetaceae</taxon>
        <taxon>Actinomyces</taxon>
    </lineage>
</organism>
<dbReference type="Gene3D" id="3.30.70.1880">
    <property type="entry name" value="Protein of unknown function DUF881"/>
    <property type="match status" value="1"/>
</dbReference>
<keyword evidence="2" id="KW-0175">Coiled coil</keyword>
<evidence type="ECO:0000313" key="6">
    <source>
        <dbReference type="Proteomes" id="UP000759246"/>
    </source>
</evidence>
<dbReference type="PANTHER" id="PTHR37313:SF2">
    <property type="entry name" value="UPF0749 PROTEIN YLXX"/>
    <property type="match status" value="1"/>
</dbReference>
<feature type="transmembrane region" description="Helical" evidence="4">
    <location>
        <begin position="51"/>
        <end position="75"/>
    </location>
</feature>
<dbReference type="AlphaFoldDB" id="A0A929RNQ6"/>
<dbReference type="Pfam" id="PF05949">
    <property type="entry name" value="DUF881"/>
    <property type="match status" value="1"/>
</dbReference>
<keyword evidence="4" id="KW-1133">Transmembrane helix</keyword>
<reference evidence="5" key="1">
    <citation type="submission" date="2020-04" db="EMBL/GenBank/DDBJ databases">
        <title>Deep metagenomics examines the oral microbiome during advanced dental caries in children, revealing novel taxa and co-occurrences with host molecules.</title>
        <authorList>
            <person name="Baker J.L."/>
            <person name="Morton J.T."/>
            <person name="Dinis M."/>
            <person name="Alvarez R."/>
            <person name="Tran N.C."/>
            <person name="Knight R."/>
            <person name="Edlund A."/>
        </authorList>
    </citation>
    <scope>NUCLEOTIDE SEQUENCE</scope>
    <source>
        <strain evidence="5">JCVI_30_bin.13</strain>
    </source>
</reference>
<keyword evidence="4" id="KW-0472">Membrane</keyword>
<sequence length="276" mass="29114">MTDETANETTTTAQCATESVQPAEAEESTSKRRNHHEPHGGSRLWDRARGAFFALPRGLHIVMLIVFMILGFALVTQVRAQRSDPLEGLSEQDLVTVLDELSTQEQNLRNRRTELSGELADLQSAASEAEAREQASAKAATQAQIGAGTIAVKGPGVTVSVVDPGNNLSPTQFVMTLGELRNAGAEAIDLNGVRLTTRSAFTGQAGAIAVDGTPIASPYLWTVIGEPQTIATALDIQAGSASQMRAKGATVAITVTDLVTIDSLATPQAPQYASYN</sequence>
<evidence type="ECO:0000256" key="2">
    <source>
        <dbReference type="SAM" id="Coils"/>
    </source>
</evidence>
<proteinExistence type="inferred from homology"/>
<dbReference type="EMBL" id="JABZGF010000073">
    <property type="protein sequence ID" value="MBF0966258.1"/>
    <property type="molecule type" value="Genomic_DNA"/>
</dbReference>
<comment type="caution">
    <text evidence="5">The sequence shown here is derived from an EMBL/GenBank/DDBJ whole genome shotgun (WGS) entry which is preliminary data.</text>
</comment>
<feature type="compositionally biased region" description="Low complexity" evidence="3">
    <location>
        <begin position="7"/>
        <end position="18"/>
    </location>
</feature>
<feature type="region of interest" description="Disordered" evidence="3">
    <location>
        <begin position="1"/>
        <end position="43"/>
    </location>
</feature>
<feature type="coiled-coil region" evidence="2">
    <location>
        <begin position="98"/>
        <end position="132"/>
    </location>
</feature>
<dbReference type="GO" id="GO:0005886">
    <property type="term" value="C:plasma membrane"/>
    <property type="evidence" value="ECO:0007669"/>
    <property type="project" value="TreeGrafter"/>
</dbReference>
<evidence type="ECO:0000256" key="3">
    <source>
        <dbReference type="SAM" id="MobiDB-lite"/>
    </source>
</evidence>
<dbReference type="Proteomes" id="UP000759246">
    <property type="component" value="Unassembled WGS sequence"/>
</dbReference>
<keyword evidence="4" id="KW-0812">Transmembrane</keyword>
<evidence type="ECO:0000313" key="5">
    <source>
        <dbReference type="EMBL" id="MBF0966258.1"/>
    </source>
</evidence>
<name>A0A929RNQ6_9ACTO</name>
<comment type="similarity">
    <text evidence="1">Belongs to the UPF0749 family.</text>
</comment>
<evidence type="ECO:0000256" key="4">
    <source>
        <dbReference type="SAM" id="Phobius"/>
    </source>
</evidence>
<accession>A0A929RNQ6</accession>
<gene>
    <name evidence="5" type="ORF">HXK09_03665</name>
</gene>
<protein>
    <submittedName>
        <fullName evidence="5">DUF881 domain-containing protein</fullName>
    </submittedName>
</protein>
<evidence type="ECO:0000256" key="1">
    <source>
        <dbReference type="ARBA" id="ARBA00009108"/>
    </source>
</evidence>
<dbReference type="InterPro" id="IPR010273">
    <property type="entry name" value="DUF881"/>
</dbReference>